<evidence type="ECO:0000256" key="1">
    <source>
        <dbReference type="ARBA" id="ARBA00001947"/>
    </source>
</evidence>
<protein>
    <submittedName>
        <fullName evidence="6">Beta-lactamase domain protein</fullName>
    </submittedName>
</protein>
<comment type="caution">
    <text evidence="6">The sequence shown here is derived from an EMBL/GenBank/DDBJ whole genome shotgun (WGS) entry which is preliminary data.</text>
</comment>
<dbReference type="SUPFAM" id="SSF56281">
    <property type="entry name" value="Metallo-hydrolase/oxidoreductase"/>
    <property type="match status" value="1"/>
</dbReference>
<dbReference type="PATRIC" id="fig|93930.3.peg.979"/>
<dbReference type="AlphaFoldDB" id="A0A101EP45"/>
<keyword evidence="2" id="KW-0479">Metal-binding</keyword>
<dbReference type="Gene3D" id="3.60.15.10">
    <property type="entry name" value="Ribonuclease Z/Hydroxyacylglutathione hydrolase-like"/>
    <property type="match status" value="1"/>
</dbReference>
<name>A0A101EP45_9THEM</name>
<evidence type="ECO:0000256" key="4">
    <source>
        <dbReference type="ARBA" id="ARBA00022833"/>
    </source>
</evidence>
<feature type="domain" description="Metallo-beta-lactamase" evidence="5">
    <location>
        <begin position="13"/>
        <end position="172"/>
    </location>
</feature>
<evidence type="ECO:0000256" key="3">
    <source>
        <dbReference type="ARBA" id="ARBA00022801"/>
    </source>
</evidence>
<keyword evidence="3" id="KW-0378">Hydrolase</keyword>
<dbReference type="GO" id="GO:0046872">
    <property type="term" value="F:metal ion binding"/>
    <property type="evidence" value="ECO:0007669"/>
    <property type="project" value="UniProtKB-KW"/>
</dbReference>
<keyword evidence="4" id="KW-0862">Zinc</keyword>
<dbReference type="InterPro" id="IPR051453">
    <property type="entry name" value="MBL_Glyoxalase_II"/>
</dbReference>
<dbReference type="OMA" id="DIDANCY"/>
<comment type="cofactor">
    <cofactor evidence="1">
        <name>Zn(2+)</name>
        <dbReference type="ChEBI" id="CHEBI:29105"/>
    </cofactor>
</comment>
<evidence type="ECO:0000313" key="7">
    <source>
        <dbReference type="Proteomes" id="UP000058636"/>
    </source>
</evidence>
<evidence type="ECO:0000259" key="5">
    <source>
        <dbReference type="SMART" id="SM00849"/>
    </source>
</evidence>
<dbReference type="InterPro" id="IPR036866">
    <property type="entry name" value="RibonucZ/Hydroxyglut_hydro"/>
</dbReference>
<dbReference type="Pfam" id="PF00753">
    <property type="entry name" value="Lactamase_B"/>
    <property type="match status" value="1"/>
</dbReference>
<reference evidence="6 7" key="1">
    <citation type="journal article" date="2015" name="MBio">
        <title>Genome-Resolved Metagenomic Analysis Reveals Roles for Candidate Phyla and Other Microbial Community Members in Biogeochemical Transformations in Oil Reservoirs.</title>
        <authorList>
            <person name="Hu P."/>
            <person name="Tom L."/>
            <person name="Singh A."/>
            <person name="Thomas B.C."/>
            <person name="Baker B.J."/>
            <person name="Piceno Y.M."/>
            <person name="Andersen G.L."/>
            <person name="Banfield J.F."/>
        </authorList>
    </citation>
    <scope>NUCLEOTIDE SEQUENCE [LARGE SCALE GENOMIC DNA]</scope>
    <source>
        <strain evidence="6">46_26</strain>
    </source>
</reference>
<dbReference type="EMBL" id="LGFG01000249">
    <property type="protein sequence ID" value="KUK22142.1"/>
    <property type="molecule type" value="Genomic_DNA"/>
</dbReference>
<organism evidence="6 7">
    <name type="scientific">Thermotoga petrophila</name>
    <dbReference type="NCBI Taxonomy" id="93929"/>
    <lineage>
        <taxon>Bacteria</taxon>
        <taxon>Thermotogati</taxon>
        <taxon>Thermotogota</taxon>
        <taxon>Thermotogae</taxon>
        <taxon>Thermotogales</taxon>
        <taxon>Thermotogaceae</taxon>
        <taxon>Thermotoga</taxon>
    </lineage>
</organism>
<dbReference type="CDD" id="cd06262">
    <property type="entry name" value="metallo-hydrolase-like_MBL-fold"/>
    <property type="match status" value="1"/>
</dbReference>
<dbReference type="Proteomes" id="UP000058636">
    <property type="component" value="Unassembled WGS sequence"/>
</dbReference>
<dbReference type="SMART" id="SM00849">
    <property type="entry name" value="Lactamase_B"/>
    <property type="match status" value="1"/>
</dbReference>
<proteinExistence type="predicted"/>
<dbReference type="PANTHER" id="PTHR46233:SF3">
    <property type="entry name" value="HYDROXYACYLGLUTATHIONE HYDROLASE GLOC"/>
    <property type="match status" value="1"/>
</dbReference>
<sequence>MKVSRYTTSPPFDVNTYVFEIDGTLYVIDPGEGISQFVSKPVVVLVTHGHCDHISGILELDVRGLFISPEDAFTLTDPAANLSSDFMDHSVIVDLPWENIDLHFRTLKVPGHTKGSRFIIFDGVVFTGDTVFADTIGRIDLGGSEEKMKTTLKKVKEFFKNLPEDWLVCPGHGEITTVGDLLKRNIFLGR</sequence>
<evidence type="ECO:0000256" key="2">
    <source>
        <dbReference type="ARBA" id="ARBA00022723"/>
    </source>
</evidence>
<dbReference type="InterPro" id="IPR001279">
    <property type="entry name" value="Metallo-B-lactamas"/>
</dbReference>
<accession>A0A101EP45</accession>
<gene>
    <name evidence="6" type="ORF">XD57_1760</name>
</gene>
<dbReference type="GO" id="GO:0016787">
    <property type="term" value="F:hydrolase activity"/>
    <property type="evidence" value="ECO:0007669"/>
    <property type="project" value="UniProtKB-KW"/>
</dbReference>
<evidence type="ECO:0000313" key="6">
    <source>
        <dbReference type="EMBL" id="KUK22142.1"/>
    </source>
</evidence>
<dbReference type="PANTHER" id="PTHR46233">
    <property type="entry name" value="HYDROXYACYLGLUTATHIONE HYDROLASE GLOC"/>
    <property type="match status" value="1"/>
</dbReference>